<feature type="region of interest" description="Disordered" evidence="2">
    <location>
        <begin position="676"/>
        <end position="697"/>
    </location>
</feature>
<feature type="region of interest" description="Disordered" evidence="2">
    <location>
        <begin position="441"/>
        <end position="460"/>
    </location>
</feature>
<dbReference type="RefSeq" id="XP_002958687.1">
    <property type="nucleotide sequence ID" value="XM_002958641.1"/>
</dbReference>
<evidence type="ECO:0000313" key="3">
    <source>
        <dbReference type="EMBL" id="EFJ40247.1"/>
    </source>
</evidence>
<organism evidence="4">
    <name type="scientific">Volvox carteri f. nagariensis</name>
    <dbReference type="NCBI Taxonomy" id="3068"/>
    <lineage>
        <taxon>Eukaryota</taxon>
        <taxon>Viridiplantae</taxon>
        <taxon>Chlorophyta</taxon>
        <taxon>core chlorophytes</taxon>
        <taxon>Chlorophyceae</taxon>
        <taxon>CS clade</taxon>
        <taxon>Chlamydomonadales</taxon>
        <taxon>Volvocaceae</taxon>
        <taxon>Volvox</taxon>
    </lineage>
</organism>
<feature type="compositionally biased region" description="Gly residues" evidence="2">
    <location>
        <begin position="743"/>
        <end position="752"/>
    </location>
</feature>
<dbReference type="SUPFAM" id="SSF52058">
    <property type="entry name" value="L domain-like"/>
    <property type="match status" value="1"/>
</dbReference>
<accession>D8UJ55</accession>
<dbReference type="Gene3D" id="3.80.10.10">
    <property type="entry name" value="Ribonuclease Inhibitor"/>
    <property type="match status" value="1"/>
</dbReference>
<feature type="compositionally biased region" description="Gly residues" evidence="2">
    <location>
        <begin position="798"/>
        <end position="809"/>
    </location>
</feature>
<dbReference type="EMBL" id="GL378422">
    <property type="protein sequence ID" value="EFJ40247.1"/>
    <property type="molecule type" value="Genomic_DNA"/>
</dbReference>
<feature type="compositionally biased region" description="Polar residues" evidence="2">
    <location>
        <begin position="575"/>
        <end position="586"/>
    </location>
</feature>
<reference evidence="3 4" key="1">
    <citation type="journal article" date="2010" name="Science">
        <title>Genomic analysis of organismal complexity in the multicellular green alga Volvox carteri.</title>
        <authorList>
            <person name="Prochnik S.E."/>
            <person name="Umen J."/>
            <person name="Nedelcu A.M."/>
            <person name="Hallmann A."/>
            <person name="Miller S.M."/>
            <person name="Nishii I."/>
            <person name="Ferris P."/>
            <person name="Kuo A."/>
            <person name="Mitros T."/>
            <person name="Fritz-Laylin L.K."/>
            <person name="Hellsten U."/>
            <person name="Chapman J."/>
            <person name="Simakov O."/>
            <person name="Rensing S.A."/>
            <person name="Terry A."/>
            <person name="Pangilinan J."/>
            <person name="Kapitonov V."/>
            <person name="Jurka J."/>
            <person name="Salamov A."/>
            <person name="Shapiro H."/>
            <person name="Schmutz J."/>
            <person name="Grimwood J."/>
            <person name="Lindquist E."/>
            <person name="Lucas S."/>
            <person name="Grigoriev I.V."/>
            <person name="Schmitt R."/>
            <person name="Kirk D."/>
            <person name="Rokhsar D.S."/>
        </authorList>
    </citation>
    <scope>NUCLEOTIDE SEQUENCE [LARGE SCALE GENOMIC DNA]</scope>
    <source>
        <strain evidence="4">f. Nagariensis / Eve</strain>
    </source>
</reference>
<feature type="compositionally biased region" description="Gly residues" evidence="2">
    <location>
        <begin position="989"/>
        <end position="1011"/>
    </location>
</feature>
<dbReference type="GO" id="GO:0005930">
    <property type="term" value="C:axoneme"/>
    <property type="evidence" value="ECO:0007669"/>
    <property type="project" value="UniProtKB-SubCell"/>
</dbReference>
<dbReference type="STRING" id="3068.D8UJ55"/>
<dbReference type="OrthoDB" id="549950at2759"/>
<feature type="region of interest" description="Disordered" evidence="2">
    <location>
        <begin position="1030"/>
        <end position="1072"/>
    </location>
</feature>
<gene>
    <name evidence="3" type="ORF">VOLCADRAFT_99987</name>
</gene>
<name>D8UJ55_VOLCA</name>
<dbReference type="InterPro" id="IPR032675">
    <property type="entry name" value="LRR_dom_sf"/>
</dbReference>
<evidence type="ECO:0000313" key="4">
    <source>
        <dbReference type="Proteomes" id="UP000001058"/>
    </source>
</evidence>
<feature type="region of interest" description="Disordered" evidence="2">
    <location>
        <begin position="538"/>
        <end position="587"/>
    </location>
</feature>
<protein>
    <submittedName>
        <fullName evidence="3">Uncharacterized protein</fullName>
    </submittedName>
</protein>
<proteinExistence type="predicted"/>
<dbReference type="GeneID" id="9628146"/>
<dbReference type="InParanoid" id="D8UJ55"/>
<feature type="region of interest" description="Disordered" evidence="2">
    <location>
        <begin position="1272"/>
        <end position="1308"/>
    </location>
</feature>
<feature type="region of interest" description="Disordered" evidence="2">
    <location>
        <begin position="722"/>
        <end position="752"/>
    </location>
</feature>
<feature type="region of interest" description="Disordered" evidence="2">
    <location>
        <begin position="793"/>
        <end position="814"/>
    </location>
</feature>
<feature type="compositionally biased region" description="Low complexity" evidence="2">
    <location>
        <begin position="1054"/>
        <end position="1072"/>
    </location>
</feature>
<dbReference type="KEGG" id="vcn:VOLCADRAFT_99987"/>
<comment type="subcellular location">
    <subcellularLocation>
        <location evidence="1">Cytoplasm</location>
        <location evidence="1">Cytoskeleton</location>
        <location evidence="1">Cilium axoneme</location>
    </subcellularLocation>
</comment>
<evidence type="ECO:0000256" key="2">
    <source>
        <dbReference type="SAM" id="MobiDB-lite"/>
    </source>
</evidence>
<feature type="region of interest" description="Disordered" evidence="2">
    <location>
        <begin position="105"/>
        <end position="125"/>
    </location>
</feature>
<feature type="compositionally biased region" description="Low complexity" evidence="2">
    <location>
        <begin position="553"/>
        <end position="574"/>
    </location>
</feature>
<dbReference type="Proteomes" id="UP000001058">
    <property type="component" value="Unassembled WGS sequence"/>
</dbReference>
<feature type="region of interest" description="Disordered" evidence="2">
    <location>
        <begin position="974"/>
        <end position="1013"/>
    </location>
</feature>
<feature type="compositionally biased region" description="Low complexity" evidence="2">
    <location>
        <begin position="974"/>
        <end position="988"/>
    </location>
</feature>
<feature type="compositionally biased region" description="Pro residues" evidence="2">
    <location>
        <begin position="1280"/>
        <end position="1289"/>
    </location>
</feature>
<keyword evidence="4" id="KW-1185">Reference proteome</keyword>
<sequence>MLNITFPSDYCNLTERSRSTARPSCLYSTRAIPAQHALRELYSAIGSHVYGIDYLTARHVCHAWRRALSPITRTVKMNLHHAGLDPAARLGAMQRAFPRVGTPPAEAPGPCCEHTTGSSGGGSSSGGRLMWQFMSITVGASVLPLNRDQLDPITHRLITSCRWVGQQLAAALAASQPALCRLRHLTSLELTADTALFAALVPQLARPGAAPSLTELRFTRAEASRGSLGRWLAAAAAAGGGAGGGGTGLGMAAAMEALGSLTGLKSLSLNAGLPGLPLAVSRLSHLAALELHHSGRGVTVVEDVAPLEALTGLSCLKLRYMALRDIWQLTRLTSLTSLDLTVRGFFASEGFADGEDELDELDNLDAAMLEGGGGGGDWFGGLPPPVVPPPPPAAAALIFPVGGLGLHHAIAAAAAAAAAGPGGGQQQQQQPLQFGFAMPPLQQQQQQPPPPPPAAAAAAALQGQPLALSLTPPPQSAPADFPLAYRLNHPGVASVWHAHNPPLPNPHDLFNPNATHYNHQHQPHPAAWAALGQLPPLQHQPHLHHHHFRQEHQVQQQQHQVQQQQPQSPPLFHHTTTTRQDQNLHAQQEGLAAAAPLPPPGLAGSGGPVLALGCGGGDGDGGGGNVWRPLLCPFPGGLREGGVGGERGPASAALSAAADDAAAVAATGAGCSSSFGGGGGDATASSAGAGGSGGAGPAVDAAGAAAGGMNAVAAAGATEDVYDRRPGCSDGGGGGREEPMAGSSGGGSGDGGAGGSLVGFGSWMFGDGGYESDSDGAVTFSLTSSAAGSDYIAEDDGGGGGGSGSGIPGVLGDRLARRGGGDDVAGAAAAGRGGGTSVLPSCSGCVGVSGGSWWSLREPPEASQGAQRQAAAVYGATFNSGGGAAAGGVHLRFDESPATAGVKLLSASQQQLLGEPEAMAALAAAGPPYGSNLLPGAASAEAALPDHNLSDASGPLLNGVAAAATTEAAPATAGSLLPPLASPPQVRRAGGGAGGSGSAGGDGRGRGGGADAGTTQELSAAAAPIADADMATATAVSSPPPPPQAGGGSEGHQAAPGGVAEAGVDAGPAAAAAAAIVEEGQDLLEADDDDDDDEDDEDDDAEADEAAAELEAAEVAEAIAHEGSLSRQLWQVVAALPGLRSLNVNAWHEAPLDDERLGELAKLSLPWGGQLPVPSGLTSLGLLLQASSASARLSSLSDLRELKDLTLVVAPPKGSGGRLPPPAAAAVQLSVLDIEYDSEDEMDDKPDGAGPSAAHPGVEVVATGGRASGRTANVGEQQELPPPPPPPPQQQQQQQQEQEDATMGDLWDNGGEEAAVEVDDDVEMAPAPAHSQAYPAAAAAPVTAAMDTSSVDGDGPGAAAGIGAAAAGSSPVYHLAALTALERLRLYDDPGALPVDQEAAKFLSVAWSKLNDIYILGSITLQRSAGLMFSRLAHLDLFNQTSTVPYRVQLHHLPPSLRALGVQNAVLEGANRAGQLQSVLEGLSLYATVHWPLRANGGTDMYDWIAGCDKLARSTWRVFWINGSWMTWQELEIWNVYGTDWNLQHTDFTPLARLTRLRSLKMEALPPFMAFRIRRIMREGVPYCKVRLVADNEMPPEALMPLPALVAAANAVAGLRYFNMSQRRTAATICSTAGRVGQEAAKGWRTRAFWPLY</sequence>
<evidence type="ECO:0000256" key="1">
    <source>
        <dbReference type="ARBA" id="ARBA00004430"/>
    </source>
</evidence>
<feature type="region of interest" description="Disordered" evidence="2">
    <location>
        <begin position="1085"/>
        <end position="1106"/>
    </location>
</feature>